<gene>
    <name evidence="4" type="ORF">HN018_07265</name>
</gene>
<dbReference type="InterPro" id="IPR001296">
    <property type="entry name" value="Glyco_trans_1"/>
</dbReference>
<dbReference type="GO" id="GO:0009103">
    <property type="term" value="P:lipopolysaccharide biosynthetic process"/>
    <property type="evidence" value="ECO:0007669"/>
    <property type="project" value="TreeGrafter"/>
</dbReference>
<organism evidence="4 5">
    <name type="scientific">Lichenicola cladoniae</name>
    <dbReference type="NCBI Taxonomy" id="1484109"/>
    <lineage>
        <taxon>Bacteria</taxon>
        <taxon>Pseudomonadati</taxon>
        <taxon>Pseudomonadota</taxon>
        <taxon>Alphaproteobacteria</taxon>
        <taxon>Acetobacterales</taxon>
        <taxon>Acetobacteraceae</taxon>
        <taxon>Lichenicola</taxon>
    </lineage>
</organism>
<evidence type="ECO:0000256" key="1">
    <source>
        <dbReference type="ARBA" id="ARBA00022679"/>
    </source>
</evidence>
<dbReference type="Gene3D" id="3.40.50.2000">
    <property type="entry name" value="Glycogen Phosphorylase B"/>
    <property type="match status" value="2"/>
</dbReference>
<dbReference type="SUPFAM" id="SSF53756">
    <property type="entry name" value="UDP-Glycosyltransferase/glycogen phosphorylase"/>
    <property type="match status" value="1"/>
</dbReference>
<dbReference type="Pfam" id="PF13439">
    <property type="entry name" value="Glyco_transf_4"/>
    <property type="match status" value="1"/>
</dbReference>
<sequence>MTRIAVLVHSTNPRGGVVHGMQLAEALCDAGHQATLIAPDVGGQGFFREPRCAVLTIPAKPEIDTVTMVSRRIDEIAAFLEQPATGSFDIYHAQDPIGANALAGLVGTRRIQGFVRTVHHLDRFDDPRLAAWQARGMHAASRVCVVSRLWRDRLQHDHGVTATIVGNGVDTARFTPRADPHDAAVRARLGLPVGTGPIVLAMGGIEPRKNTLGTLQAFQLLAGSYPGARLVIAGGATLLDHRPYRERFDTALARSGVADRVIVAGVMPDDQLPALYRIADMLAFPSLEEGFGLCVLEAMACGRPVIVSDIAPFTEYLQPDDVLWAAPDEPGSILMAMLEALDTRIRDRLHETGPGRAAAFGWNGVAMAHLPVYAALDRTLEPNHA</sequence>
<dbReference type="NCBIfam" id="TIGR04047">
    <property type="entry name" value="MSMEG_0565_glyc"/>
    <property type="match status" value="1"/>
</dbReference>
<keyword evidence="5" id="KW-1185">Reference proteome</keyword>
<dbReference type="Pfam" id="PF00534">
    <property type="entry name" value="Glycos_transf_1"/>
    <property type="match status" value="1"/>
</dbReference>
<dbReference type="InterPro" id="IPR028098">
    <property type="entry name" value="Glyco_trans_4-like_N"/>
</dbReference>
<dbReference type="AlphaFoldDB" id="A0A6M8HN70"/>
<dbReference type="PANTHER" id="PTHR46401:SF2">
    <property type="entry name" value="GLYCOSYLTRANSFERASE WBBK-RELATED"/>
    <property type="match status" value="1"/>
</dbReference>
<feature type="domain" description="Glycosyltransferase subfamily 4-like N-terminal" evidence="3">
    <location>
        <begin position="14"/>
        <end position="173"/>
    </location>
</feature>
<accession>A0A6M8HN70</accession>
<evidence type="ECO:0000259" key="2">
    <source>
        <dbReference type="Pfam" id="PF00534"/>
    </source>
</evidence>
<reference evidence="4 5" key="1">
    <citation type="journal article" date="2014" name="World J. Microbiol. Biotechnol.">
        <title>Biodiversity and physiological characteristics of Antarctic and Arctic lichens-associated bacteria.</title>
        <authorList>
            <person name="Lee Y.M."/>
            <person name="Kim E.H."/>
            <person name="Lee H.K."/>
            <person name="Hong S.G."/>
        </authorList>
    </citation>
    <scope>NUCLEOTIDE SEQUENCE [LARGE SCALE GENOMIC DNA]</scope>
    <source>
        <strain evidence="4 5">PAMC 26569</strain>
    </source>
</reference>
<dbReference type="KEGG" id="lck:HN018_07265"/>
<evidence type="ECO:0000313" key="5">
    <source>
        <dbReference type="Proteomes" id="UP000500767"/>
    </source>
</evidence>
<proteinExistence type="predicted"/>
<evidence type="ECO:0000259" key="3">
    <source>
        <dbReference type="Pfam" id="PF13439"/>
    </source>
</evidence>
<dbReference type="InterPro" id="IPR023986">
    <property type="entry name" value="GlycosylTfrase_MSMEG0565"/>
</dbReference>
<keyword evidence="1 4" id="KW-0808">Transferase</keyword>
<feature type="domain" description="Glycosyl transferase family 1" evidence="2">
    <location>
        <begin position="194"/>
        <end position="344"/>
    </location>
</feature>
<name>A0A6M8HN70_9PROT</name>
<dbReference type="GO" id="GO:0016757">
    <property type="term" value="F:glycosyltransferase activity"/>
    <property type="evidence" value="ECO:0007669"/>
    <property type="project" value="InterPro"/>
</dbReference>
<dbReference type="CDD" id="cd03801">
    <property type="entry name" value="GT4_PimA-like"/>
    <property type="match status" value="1"/>
</dbReference>
<dbReference type="EMBL" id="CP053708">
    <property type="protein sequence ID" value="QKE89869.1"/>
    <property type="molecule type" value="Genomic_DNA"/>
</dbReference>
<evidence type="ECO:0000313" key="4">
    <source>
        <dbReference type="EMBL" id="QKE89869.1"/>
    </source>
</evidence>
<dbReference type="RefSeq" id="WP_171834857.1">
    <property type="nucleotide sequence ID" value="NZ_CP053708.1"/>
</dbReference>
<dbReference type="PANTHER" id="PTHR46401">
    <property type="entry name" value="GLYCOSYLTRANSFERASE WBBK-RELATED"/>
    <property type="match status" value="1"/>
</dbReference>
<dbReference type="Proteomes" id="UP000500767">
    <property type="component" value="Chromosome"/>
</dbReference>
<protein>
    <submittedName>
        <fullName evidence="4">MSMEG_0565 family glycosyltransferase</fullName>
    </submittedName>
</protein>